<dbReference type="PROSITE" id="PS51671">
    <property type="entry name" value="ACT"/>
    <property type="match status" value="1"/>
</dbReference>
<dbReference type="FunFam" id="3.30.70.260:FF:000001">
    <property type="entry name" value="Acetolactate synthase, small subunit"/>
    <property type="match status" value="1"/>
</dbReference>
<evidence type="ECO:0000256" key="3">
    <source>
        <dbReference type="ARBA" id="ARBA00006341"/>
    </source>
</evidence>
<comment type="pathway">
    <text evidence="2 8">Amino-acid biosynthesis; L-valine biosynthesis; L-valine from pyruvate: step 1/4.</text>
</comment>
<protein>
    <recommendedName>
        <fullName evidence="8">Acetolactate synthase small subunit</fullName>
        <shortName evidence="8">AHAS</shortName>
        <shortName evidence="8">ALS</shortName>
        <ecNumber evidence="8">2.2.1.6</ecNumber>
    </recommendedName>
    <alternativeName>
        <fullName evidence="8">Acetohydroxy-acid synthase small subunit</fullName>
    </alternativeName>
</protein>
<dbReference type="InterPro" id="IPR002912">
    <property type="entry name" value="ACT_dom"/>
</dbReference>
<organism evidence="10 11">
    <name type="scientific">Pleionea litopenaei</name>
    <dbReference type="NCBI Taxonomy" id="3070815"/>
    <lineage>
        <taxon>Bacteria</taxon>
        <taxon>Pseudomonadati</taxon>
        <taxon>Pseudomonadota</taxon>
        <taxon>Gammaproteobacteria</taxon>
        <taxon>Oceanospirillales</taxon>
        <taxon>Pleioneaceae</taxon>
        <taxon>Pleionea</taxon>
    </lineage>
</organism>
<dbReference type="AlphaFoldDB" id="A0AA51RVF6"/>
<dbReference type="EMBL" id="CP133548">
    <property type="protein sequence ID" value="WMS88199.1"/>
    <property type="molecule type" value="Genomic_DNA"/>
</dbReference>
<comment type="subunit">
    <text evidence="4 8">Dimer of large and small chains.</text>
</comment>
<dbReference type="GO" id="GO:1990610">
    <property type="term" value="F:acetolactate synthase regulator activity"/>
    <property type="evidence" value="ECO:0007669"/>
    <property type="project" value="UniProtKB-UniRule"/>
</dbReference>
<dbReference type="CDD" id="cd04878">
    <property type="entry name" value="ACT_AHAS"/>
    <property type="match status" value="1"/>
</dbReference>
<feature type="domain" description="ACT" evidence="9">
    <location>
        <begin position="4"/>
        <end position="78"/>
    </location>
</feature>
<dbReference type="Pfam" id="PF10369">
    <property type="entry name" value="ALS_ss_C"/>
    <property type="match status" value="1"/>
</dbReference>
<evidence type="ECO:0000256" key="5">
    <source>
        <dbReference type="ARBA" id="ARBA00022605"/>
    </source>
</evidence>
<evidence type="ECO:0000256" key="2">
    <source>
        <dbReference type="ARBA" id="ARBA00005025"/>
    </source>
</evidence>
<dbReference type="Proteomes" id="UP001239782">
    <property type="component" value="Chromosome"/>
</dbReference>
<dbReference type="Gene3D" id="3.30.70.260">
    <property type="match status" value="1"/>
</dbReference>
<dbReference type="InterPro" id="IPR039557">
    <property type="entry name" value="AHAS_ACT"/>
</dbReference>
<keyword evidence="6 8" id="KW-0100">Branched-chain amino acid biosynthesis</keyword>
<evidence type="ECO:0000256" key="6">
    <source>
        <dbReference type="ARBA" id="ARBA00023304"/>
    </source>
</evidence>
<evidence type="ECO:0000256" key="4">
    <source>
        <dbReference type="ARBA" id="ARBA00011744"/>
    </source>
</evidence>
<comment type="similarity">
    <text evidence="3 8">Belongs to the acetolactate synthase small subunit family.</text>
</comment>
<dbReference type="EC" id="2.2.1.6" evidence="8"/>
<dbReference type="PANTHER" id="PTHR30239">
    <property type="entry name" value="ACETOLACTATE SYNTHASE SMALL SUBUNIT"/>
    <property type="match status" value="1"/>
</dbReference>
<evidence type="ECO:0000256" key="7">
    <source>
        <dbReference type="ARBA" id="ARBA00048670"/>
    </source>
</evidence>
<evidence type="ECO:0000256" key="8">
    <source>
        <dbReference type="RuleBase" id="RU368092"/>
    </source>
</evidence>
<dbReference type="GO" id="GO:0009097">
    <property type="term" value="P:isoleucine biosynthetic process"/>
    <property type="evidence" value="ECO:0007669"/>
    <property type="project" value="UniProtKB-UniRule"/>
</dbReference>
<evidence type="ECO:0000259" key="9">
    <source>
        <dbReference type="PROSITE" id="PS51671"/>
    </source>
</evidence>
<gene>
    <name evidence="10" type="primary">ilvN</name>
    <name evidence="10" type="ORF">Q9312_04610</name>
</gene>
<keyword evidence="11" id="KW-1185">Reference proteome</keyword>
<dbReference type="InterPro" id="IPR004789">
    <property type="entry name" value="Acetalactate_synth_ssu"/>
</dbReference>
<dbReference type="RefSeq" id="WP_309203403.1">
    <property type="nucleotide sequence ID" value="NZ_CP133548.1"/>
</dbReference>
<keyword evidence="5 8" id="KW-0028">Amino-acid biosynthesis</keyword>
<dbReference type="PANTHER" id="PTHR30239:SF0">
    <property type="entry name" value="ACETOLACTATE SYNTHASE SMALL SUBUNIT 1, CHLOROPLASTIC"/>
    <property type="match status" value="1"/>
</dbReference>
<dbReference type="InterPro" id="IPR027271">
    <property type="entry name" value="Acetolactate_synth/TF_NikR_C"/>
</dbReference>
<dbReference type="InterPro" id="IPR019455">
    <property type="entry name" value="Acetolactate_synth_ssu_C"/>
</dbReference>
<dbReference type="GO" id="GO:0005829">
    <property type="term" value="C:cytosol"/>
    <property type="evidence" value="ECO:0007669"/>
    <property type="project" value="TreeGrafter"/>
</dbReference>
<evidence type="ECO:0000256" key="1">
    <source>
        <dbReference type="ARBA" id="ARBA00004974"/>
    </source>
</evidence>
<keyword evidence="8 10" id="KW-0808">Transferase</keyword>
<evidence type="ECO:0000313" key="11">
    <source>
        <dbReference type="Proteomes" id="UP001239782"/>
    </source>
</evidence>
<proteinExistence type="inferred from homology"/>
<comment type="catalytic activity">
    <reaction evidence="7 8">
        <text>2 pyruvate + H(+) = (2S)-2-acetolactate + CO2</text>
        <dbReference type="Rhea" id="RHEA:25249"/>
        <dbReference type="ChEBI" id="CHEBI:15361"/>
        <dbReference type="ChEBI" id="CHEBI:15378"/>
        <dbReference type="ChEBI" id="CHEBI:16526"/>
        <dbReference type="ChEBI" id="CHEBI:58476"/>
        <dbReference type="EC" id="2.2.1.6"/>
    </reaction>
</comment>
<evidence type="ECO:0000313" key="10">
    <source>
        <dbReference type="EMBL" id="WMS88199.1"/>
    </source>
</evidence>
<dbReference type="GO" id="GO:0009099">
    <property type="term" value="P:L-valine biosynthetic process"/>
    <property type="evidence" value="ECO:0007669"/>
    <property type="project" value="UniProtKB-UniRule"/>
</dbReference>
<dbReference type="KEGG" id="plei:Q9312_04610"/>
<dbReference type="InterPro" id="IPR054480">
    <property type="entry name" value="AHAS_small-like_ACT"/>
</dbReference>
<dbReference type="SUPFAM" id="SSF55021">
    <property type="entry name" value="ACT-like"/>
    <property type="match status" value="2"/>
</dbReference>
<name>A0AA51RVF6_9GAMM</name>
<dbReference type="NCBIfam" id="NF008864">
    <property type="entry name" value="PRK11895.1"/>
    <property type="match status" value="1"/>
</dbReference>
<sequence length="174" mass="19247">MKRVISILMENQPGALSRITGLFSQRGFNIDSLCVAKTDDPTLSRLTIATSGDERVLEQIIKQVNKLIDVLRVSNLTEKPHIERELVIVKVNCHRGSHRDEILRLAKIFSAPIIDVTSTTFILQFVGAPIERIAFLSALAETSEIIELARSGIVGIQKGKRTLDANRSVMDISA</sequence>
<reference evidence="10 11" key="1">
    <citation type="submission" date="2023-08" db="EMBL/GenBank/DDBJ databases">
        <title>Pleionea litopenaei sp. nov., isolated from stomach of juvenile Litopenaeus vannamei.</title>
        <authorList>
            <person name="Rho A.M."/>
            <person name="Hwang C.Y."/>
        </authorList>
    </citation>
    <scope>NUCLEOTIDE SEQUENCE [LARGE SCALE GENOMIC DNA]</scope>
    <source>
        <strain evidence="10 11">HL-JVS1</strain>
    </source>
</reference>
<comment type="pathway">
    <text evidence="1 8">Amino-acid biosynthesis; L-isoleucine biosynthesis; L-isoleucine from 2-oxobutanoate: step 1/4.</text>
</comment>
<dbReference type="NCBIfam" id="TIGR00119">
    <property type="entry name" value="acolac_sm"/>
    <property type="match status" value="1"/>
</dbReference>
<dbReference type="Pfam" id="PF22629">
    <property type="entry name" value="ACT_AHAS_ss"/>
    <property type="match status" value="1"/>
</dbReference>
<accession>A0AA51RVF6</accession>
<dbReference type="InterPro" id="IPR045865">
    <property type="entry name" value="ACT-like_dom_sf"/>
</dbReference>
<dbReference type="GO" id="GO:0003984">
    <property type="term" value="F:acetolactate synthase activity"/>
    <property type="evidence" value="ECO:0007669"/>
    <property type="project" value="UniProtKB-UniRule"/>
</dbReference>
<comment type="function">
    <text evidence="8">Catalyzes the conversion of 2 pyruvate molecules into acetolactate in the first common step of the biosynthetic pathway of the branched-amino acids such as leucine, isoleucine, and valine.</text>
</comment>
<dbReference type="Gene3D" id="3.30.70.1150">
    <property type="entry name" value="ACT-like. Chain A, domain 2"/>
    <property type="match status" value="1"/>
</dbReference>